<dbReference type="SUPFAM" id="SSF56752">
    <property type="entry name" value="D-aminoacid aminotransferase-like PLP-dependent enzymes"/>
    <property type="match status" value="1"/>
</dbReference>
<comment type="caution">
    <text evidence="6">The sequence shown here is derived from an EMBL/GenBank/DDBJ whole genome shotgun (WGS) entry which is preliminary data.</text>
</comment>
<dbReference type="Gene3D" id="3.20.10.10">
    <property type="entry name" value="D-amino Acid Aminotransferase, subunit A, domain 2"/>
    <property type="match status" value="1"/>
</dbReference>
<accession>A0A7C4RNI3</accession>
<dbReference type="PANTHER" id="PTHR42743:SF10">
    <property type="entry name" value="D-ALANINE AMINOTRANSFERASE"/>
    <property type="match status" value="1"/>
</dbReference>
<dbReference type="InterPro" id="IPR043131">
    <property type="entry name" value="BCAT-like_N"/>
</dbReference>
<dbReference type="PROSITE" id="PS00770">
    <property type="entry name" value="AA_TRANSFER_CLASS_4"/>
    <property type="match status" value="1"/>
</dbReference>
<sequence>MPELAYVNGKILPISEAVVSIEDRGYQFADAIYEVIASDNGRLFCLDHHLERLERSMVALHYPPVSLAEIESAVRSLFDQAALPRAAVYIQISRGVAPRNHAYDNSTLRPQIVMTVRPIQEAPASKREKGISVISVIDNRWGRCDIKTVQLLPNAMAKQKALDCGADDAVFVTEDGIVREGTSSNLFIVSDGTLYTHPLTPEILPGITRRVVLDICRKLRYPVIEQFFTLEEAHAADEVFLTGTIAEVMPVVTIDDEPVGDGSVGDISRSLYEELKRRMRA</sequence>
<dbReference type="InterPro" id="IPR036038">
    <property type="entry name" value="Aminotransferase-like"/>
</dbReference>
<dbReference type="PANTHER" id="PTHR42743">
    <property type="entry name" value="AMINO-ACID AMINOTRANSFERASE"/>
    <property type="match status" value="1"/>
</dbReference>
<dbReference type="InterPro" id="IPR001544">
    <property type="entry name" value="Aminotrans_IV"/>
</dbReference>
<dbReference type="GO" id="GO:0047810">
    <property type="term" value="F:D-alanine-2-oxoglutarate aminotransferase activity"/>
    <property type="evidence" value="ECO:0007669"/>
    <property type="project" value="UniProtKB-EC"/>
</dbReference>
<keyword evidence="6" id="KW-0808">Transferase</keyword>
<organism evidence="6">
    <name type="scientific">Desulfatirhabdium butyrativorans</name>
    <dbReference type="NCBI Taxonomy" id="340467"/>
    <lineage>
        <taxon>Bacteria</taxon>
        <taxon>Pseudomonadati</taxon>
        <taxon>Thermodesulfobacteriota</taxon>
        <taxon>Desulfobacteria</taxon>
        <taxon>Desulfobacterales</taxon>
        <taxon>Desulfatirhabdiaceae</taxon>
        <taxon>Desulfatirhabdium</taxon>
    </lineage>
</organism>
<evidence type="ECO:0000256" key="1">
    <source>
        <dbReference type="ARBA" id="ARBA00001933"/>
    </source>
</evidence>
<evidence type="ECO:0000256" key="3">
    <source>
        <dbReference type="ARBA" id="ARBA00022898"/>
    </source>
</evidence>
<dbReference type="InterPro" id="IPR050571">
    <property type="entry name" value="Class-IV_PLP-Dep_Aminotrnsfr"/>
</dbReference>
<evidence type="ECO:0000256" key="5">
    <source>
        <dbReference type="RuleBase" id="RU004516"/>
    </source>
</evidence>
<keyword evidence="3 5" id="KW-0663">Pyridoxal phosphate</keyword>
<reference evidence="6" key="1">
    <citation type="journal article" date="2020" name="mSystems">
        <title>Genome- and Community-Level Interaction Insights into Carbon Utilization and Element Cycling Functions of Hydrothermarchaeota in Hydrothermal Sediment.</title>
        <authorList>
            <person name="Zhou Z."/>
            <person name="Liu Y."/>
            <person name="Xu W."/>
            <person name="Pan J."/>
            <person name="Luo Z.H."/>
            <person name="Li M."/>
        </authorList>
    </citation>
    <scope>NUCLEOTIDE SEQUENCE [LARGE SCALE GENOMIC DNA]</scope>
    <source>
        <strain evidence="6">SpSt-477</strain>
    </source>
</reference>
<gene>
    <name evidence="6" type="ORF">ENS29_04030</name>
</gene>
<dbReference type="Gene3D" id="3.30.470.10">
    <property type="match status" value="1"/>
</dbReference>
<evidence type="ECO:0000256" key="2">
    <source>
        <dbReference type="ARBA" id="ARBA00009320"/>
    </source>
</evidence>
<dbReference type="GO" id="GO:0008652">
    <property type="term" value="P:amino acid biosynthetic process"/>
    <property type="evidence" value="ECO:0007669"/>
    <property type="project" value="UniProtKB-ARBA"/>
</dbReference>
<dbReference type="InterPro" id="IPR018300">
    <property type="entry name" value="Aminotrans_IV_CS"/>
</dbReference>
<comment type="similarity">
    <text evidence="2 4">Belongs to the class-IV pyridoxal-phosphate-dependent aminotransferase family.</text>
</comment>
<dbReference type="InterPro" id="IPR043132">
    <property type="entry name" value="BCAT-like_C"/>
</dbReference>
<dbReference type="FunFam" id="3.20.10.10:FF:000002">
    <property type="entry name" value="D-alanine aminotransferase"/>
    <property type="match status" value="1"/>
</dbReference>
<comment type="cofactor">
    <cofactor evidence="1 5">
        <name>pyridoxal 5'-phosphate</name>
        <dbReference type="ChEBI" id="CHEBI:597326"/>
    </cofactor>
</comment>
<dbReference type="EC" id="2.6.1.21" evidence="6"/>
<dbReference type="EMBL" id="DSUH01000086">
    <property type="protein sequence ID" value="HGU32008.1"/>
    <property type="molecule type" value="Genomic_DNA"/>
</dbReference>
<evidence type="ECO:0000256" key="4">
    <source>
        <dbReference type="RuleBase" id="RU004106"/>
    </source>
</evidence>
<dbReference type="CDD" id="cd01558">
    <property type="entry name" value="D-AAT_like"/>
    <property type="match status" value="1"/>
</dbReference>
<protein>
    <submittedName>
        <fullName evidence="6">D-amino acid aminotransferase</fullName>
        <ecNumber evidence="6">2.6.1.21</ecNumber>
    </submittedName>
</protein>
<dbReference type="GO" id="GO:0046394">
    <property type="term" value="P:carboxylic acid biosynthetic process"/>
    <property type="evidence" value="ECO:0007669"/>
    <property type="project" value="UniProtKB-ARBA"/>
</dbReference>
<evidence type="ECO:0000313" key="6">
    <source>
        <dbReference type="EMBL" id="HGU32008.1"/>
    </source>
</evidence>
<keyword evidence="6" id="KW-0032">Aminotransferase</keyword>
<dbReference type="Pfam" id="PF01063">
    <property type="entry name" value="Aminotran_4"/>
    <property type="match status" value="1"/>
</dbReference>
<dbReference type="GO" id="GO:0005829">
    <property type="term" value="C:cytosol"/>
    <property type="evidence" value="ECO:0007669"/>
    <property type="project" value="TreeGrafter"/>
</dbReference>
<proteinExistence type="inferred from homology"/>
<name>A0A7C4RNI3_9BACT</name>
<dbReference type="AlphaFoldDB" id="A0A7C4RNI3"/>